<evidence type="ECO:0008006" key="6">
    <source>
        <dbReference type="Google" id="ProtNLM"/>
    </source>
</evidence>
<evidence type="ECO:0000313" key="4">
    <source>
        <dbReference type="EMBL" id="RFM30527.1"/>
    </source>
</evidence>
<proteinExistence type="predicted"/>
<accession>A0A3E1NRJ7</accession>
<dbReference type="PROSITE" id="PS51318">
    <property type="entry name" value="TAT"/>
    <property type="match status" value="1"/>
</dbReference>
<dbReference type="Proteomes" id="UP000261284">
    <property type="component" value="Unassembled WGS sequence"/>
</dbReference>
<dbReference type="EMBL" id="QTJU01000001">
    <property type="protein sequence ID" value="RFM30527.1"/>
    <property type="molecule type" value="Genomic_DNA"/>
</dbReference>
<organism evidence="4 5">
    <name type="scientific">Deminuibacter soli</name>
    <dbReference type="NCBI Taxonomy" id="2291815"/>
    <lineage>
        <taxon>Bacteria</taxon>
        <taxon>Pseudomonadati</taxon>
        <taxon>Bacteroidota</taxon>
        <taxon>Chitinophagia</taxon>
        <taxon>Chitinophagales</taxon>
        <taxon>Chitinophagaceae</taxon>
        <taxon>Deminuibacter</taxon>
    </lineage>
</organism>
<dbReference type="SUPFAM" id="SSF48239">
    <property type="entry name" value="Terpenoid cyclases/Protein prenyltransferases"/>
    <property type="match status" value="1"/>
</dbReference>
<dbReference type="InterPro" id="IPR006311">
    <property type="entry name" value="TAT_signal"/>
</dbReference>
<keyword evidence="1" id="KW-0732">Signal</keyword>
<dbReference type="InterPro" id="IPR058908">
    <property type="entry name" value="P29_C"/>
</dbReference>
<evidence type="ECO:0000259" key="3">
    <source>
        <dbReference type="Pfam" id="PF25841"/>
    </source>
</evidence>
<evidence type="ECO:0000259" key="2">
    <source>
        <dbReference type="Pfam" id="PF25840"/>
    </source>
</evidence>
<dbReference type="InterPro" id="IPR058907">
    <property type="entry name" value="P29_N"/>
</dbReference>
<evidence type="ECO:0000256" key="1">
    <source>
        <dbReference type="SAM" id="SignalP"/>
    </source>
</evidence>
<sequence>MTISRRHFIKNGTIGTAGLLTSFSALQGLAAGNPAAHNPLYTLSKQLAENWGAALLSMQVTNRQNKHYGTIIYPPENEVHGRMGDTIYPFLYLADTLHNSAYLDAAELLFQWMEKTVSQEDGSWLNEPVKGSWKGTTVFATIALAEAVKRHGHIMGTQFKNAVTNRLHKSGEFIYNNFNIEYGNINYPIASTYGLSLLGELLDMPRYTGKGRDIAHKALPFFSATDHLLTGEGTPYNMPSAKGCYSVDLGYNVEESLPSLVLYSLLTKDEEVLSAVSSSMEAHLAFMLPDGAWDNSWGTRNYKWTYWGSRTSDGCQPAYALLAAKNPAFYKAALQNTSLLQSLTQHGVLYGGPHYASHGLTASLHHTFCHLKALVTILDHGVPAAPANMAQVQLPREKAYGHRFYKDIQTTLVARGPYRATVTGYDRNYKDYKGGHASGGALSMLWHLEAGPIITASMNEYQLYEAGNMQADNDPLGMPLTPRIELQEAGNTYMNINDFSATITVTEEQGITVVETVAALVSKTQQHPGTGKITCNITYRFSVDGVTIHYKHDGDSSKKIKIIIPVISASTETVHSISDKAVAVKKQHCTVHLQADKPLHTLPMTGKRLFNFVPGMEAVPFATDDNDVTIILEVV</sequence>
<dbReference type="OrthoDB" id="620742at2"/>
<keyword evidence="5" id="KW-1185">Reference proteome</keyword>
<gene>
    <name evidence="4" type="ORF">DXN05_06120</name>
</gene>
<dbReference type="RefSeq" id="WP_116846283.1">
    <property type="nucleotide sequence ID" value="NZ_QTJU01000001.1"/>
</dbReference>
<dbReference type="AlphaFoldDB" id="A0A3E1NRJ7"/>
<evidence type="ECO:0000313" key="5">
    <source>
        <dbReference type="Proteomes" id="UP000261284"/>
    </source>
</evidence>
<feature type="signal peptide" evidence="1">
    <location>
        <begin position="1"/>
        <end position="30"/>
    </location>
</feature>
<protein>
    <recommendedName>
        <fullName evidence="6">Twin-arginine translocation signal domain-containing protein</fullName>
    </recommendedName>
</protein>
<dbReference type="Pfam" id="PF25840">
    <property type="entry name" value="Ulvan_lyase_N"/>
    <property type="match status" value="1"/>
</dbReference>
<feature type="domain" description="Broad-specificity ulvan lyase C-terminal" evidence="3">
    <location>
        <begin position="403"/>
        <end position="623"/>
    </location>
</feature>
<comment type="caution">
    <text evidence="4">The sequence shown here is derived from an EMBL/GenBank/DDBJ whole genome shotgun (WGS) entry which is preliminary data.</text>
</comment>
<dbReference type="Pfam" id="PF25841">
    <property type="entry name" value="Ulvan_lyase_C"/>
    <property type="match status" value="1"/>
</dbReference>
<feature type="domain" description="Broad-specificity ulvan lyase N-terminal" evidence="2">
    <location>
        <begin position="49"/>
        <end position="396"/>
    </location>
</feature>
<reference evidence="4 5" key="1">
    <citation type="submission" date="2018-08" db="EMBL/GenBank/DDBJ databases">
        <title>Chitinophagaceae sp. K23C18032701, a novel bacterium isolated from forest soil.</title>
        <authorList>
            <person name="Wang C."/>
        </authorList>
    </citation>
    <scope>NUCLEOTIDE SEQUENCE [LARGE SCALE GENOMIC DNA]</scope>
    <source>
        <strain evidence="4 5">K23C18032701</strain>
    </source>
</reference>
<feature type="chain" id="PRO_5017591092" description="Twin-arginine translocation signal domain-containing protein" evidence="1">
    <location>
        <begin position="31"/>
        <end position="635"/>
    </location>
</feature>
<name>A0A3E1NRJ7_9BACT</name>
<dbReference type="InterPro" id="IPR008930">
    <property type="entry name" value="Terpenoid_cyclase/PrenylTrfase"/>
</dbReference>